<gene>
    <name evidence="2" type="ORF">B1A_12818</name>
</gene>
<evidence type="ECO:0000259" key="1">
    <source>
        <dbReference type="Pfam" id="PF08401"/>
    </source>
</evidence>
<accession>T0ZV84</accession>
<name>T0ZV84_9ZZZZ</name>
<protein>
    <recommendedName>
        <fullName evidence="1">N-terminal domain-containing protein</fullName>
    </recommendedName>
</protein>
<feature type="non-terminal residue" evidence="2">
    <location>
        <position position="50"/>
    </location>
</feature>
<evidence type="ECO:0000313" key="2">
    <source>
        <dbReference type="EMBL" id="EQD52171.1"/>
    </source>
</evidence>
<organism evidence="2">
    <name type="scientific">mine drainage metagenome</name>
    <dbReference type="NCBI Taxonomy" id="410659"/>
    <lineage>
        <taxon>unclassified sequences</taxon>
        <taxon>metagenomes</taxon>
        <taxon>ecological metagenomes</taxon>
    </lineage>
</organism>
<sequence length="50" mass="5760">MDPSNFYQTITQKMIVALRKRTAPWVRPWRKVGPERGAAFPVNAVTGRPY</sequence>
<dbReference type="AlphaFoldDB" id="T0ZV84"/>
<reference evidence="2" key="2">
    <citation type="journal article" date="2014" name="ISME J.">
        <title>Microbial stratification in low pH oxic and suboxic macroscopic growths along an acid mine drainage.</title>
        <authorList>
            <person name="Mendez-Garcia C."/>
            <person name="Mesa V."/>
            <person name="Sprenger R.R."/>
            <person name="Richter M."/>
            <person name="Diez M.S."/>
            <person name="Solano J."/>
            <person name="Bargiela R."/>
            <person name="Golyshina O.V."/>
            <person name="Manteca A."/>
            <person name="Ramos J.L."/>
            <person name="Gallego J.R."/>
            <person name="Llorente I."/>
            <person name="Martins Dos Santos V.A."/>
            <person name="Jensen O.N."/>
            <person name="Pelaez A.I."/>
            <person name="Sanchez J."/>
            <person name="Ferrer M."/>
        </authorList>
    </citation>
    <scope>NUCLEOTIDE SEQUENCE</scope>
</reference>
<dbReference type="Pfam" id="PF08401">
    <property type="entry name" value="ArdcN"/>
    <property type="match status" value="1"/>
</dbReference>
<dbReference type="EMBL" id="AUZX01009341">
    <property type="protein sequence ID" value="EQD52171.1"/>
    <property type="molecule type" value="Genomic_DNA"/>
</dbReference>
<comment type="caution">
    <text evidence="2">The sequence shown here is derived from an EMBL/GenBank/DDBJ whole genome shotgun (WGS) entry which is preliminary data.</text>
</comment>
<reference evidence="2" key="1">
    <citation type="submission" date="2013-08" db="EMBL/GenBank/DDBJ databases">
        <authorList>
            <person name="Mendez C."/>
            <person name="Richter M."/>
            <person name="Ferrer M."/>
            <person name="Sanchez J."/>
        </authorList>
    </citation>
    <scope>NUCLEOTIDE SEQUENCE</scope>
</reference>
<dbReference type="GO" id="GO:0003697">
    <property type="term" value="F:single-stranded DNA binding"/>
    <property type="evidence" value="ECO:0007669"/>
    <property type="project" value="InterPro"/>
</dbReference>
<dbReference type="InterPro" id="IPR013610">
    <property type="entry name" value="ArdC_N"/>
</dbReference>
<feature type="domain" description="N-terminal" evidence="1">
    <location>
        <begin position="5"/>
        <end position="50"/>
    </location>
</feature>
<proteinExistence type="predicted"/>